<sequence length="134" mass="14829">MEENINQQKQSIAEPPAPEITIRTMESDIKAVEQGGGEIVAPQPFTPPQFKPEEPKIGLEFNIPGYIGPEKPIFAPVSESKSVKIGIEPSQSRSSWWKTIAIIIGILIIIVGFGLLGYFVIFPWIFPKQMPAVQ</sequence>
<proteinExistence type="predicted"/>
<feature type="transmembrane region" description="Helical" evidence="1">
    <location>
        <begin position="100"/>
        <end position="126"/>
    </location>
</feature>
<protein>
    <submittedName>
        <fullName evidence="2">Uncharacterized protein</fullName>
    </submittedName>
</protein>
<gene>
    <name evidence="2" type="ORF">AUJ30_01325</name>
</gene>
<evidence type="ECO:0000313" key="3">
    <source>
        <dbReference type="Proteomes" id="UP000182693"/>
    </source>
</evidence>
<keyword evidence="1" id="KW-0812">Transmembrane</keyword>
<organism evidence="2 3">
    <name type="scientific">Candidatus Wolfebacteria bacterium CG1_02_39_135</name>
    <dbReference type="NCBI Taxonomy" id="1805425"/>
    <lineage>
        <taxon>Bacteria</taxon>
        <taxon>Candidatus Wolfeibacteriota</taxon>
    </lineage>
</organism>
<keyword evidence="1" id="KW-0472">Membrane</keyword>
<dbReference type="Proteomes" id="UP000182693">
    <property type="component" value="Unassembled WGS sequence"/>
</dbReference>
<evidence type="ECO:0000313" key="2">
    <source>
        <dbReference type="EMBL" id="OIO65216.1"/>
    </source>
</evidence>
<dbReference type="AlphaFoldDB" id="A0A1J4XW38"/>
<dbReference type="STRING" id="1805425.AUJ30_01325"/>
<name>A0A1J4XW38_9BACT</name>
<reference evidence="2 3" key="1">
    <citation type="journal article" date="2016" name="Environ. Microbiol.">
        <title>Genomic resolution of a cold subsurface aquifer community provides metabolic insights for novel microbes adapted to high CO concentrations.</title>
        <authorList>
            <person name="Probst A.J."/>
            <person name="Castelle C.J."/>
            <person name="Singh A."/>
            <person name="Brown C.T."/>
            <person name="Anantharaman K."/>
            <person name="Sharon I."/>
            <person name="Hug L.A."/>
            <person name="Burstein D."/>
            <person name="Emerson J.B."/>
            <person name="Thomas B.C."/>
            <person name="Banfield J.F."/>
        </authorList>
    </citation>
    <scope>NUCLEOTIDE SEQUENCE [LARGE SCALE GENOMIC DNA]</scope>
    <source>
        <strain evidence="2">CG1_02_39_135</strain>
    </source>
</reference>
<comment type="caution">
    <text evidence="2">The sequence shown here is derived from an EMBL/GenBank/DDBJ whole genome shotgun (WGS) entry which is preliminary data.</text>
</comment>
<keyword evidence="1" id="KW-1133">Transmembrane helix</keyword>
<dbReference type="EMBL" id="MNWX01000024">
    <property type="protein sequence ID" value="OIO65216.1"/>
    <property type="molecule type" value="Genomic_DNA"/>
</dbReference>
<evidence type="ECO:0000256" key="1">
    <source>
        <dbReference type="SAM" id="Phobius"/>
    </source>
</evidence>
<accession>A0A1J4XW38</accession>